<gene>
    <name evidence="1" type="ORF">ASIM_LOCUS4688</name>
</gene>
<reference evidence="1 2" key="2">
    <citation type="submission" date="2018-11" db="EMBL/GenBank/DDBJ databases">
        <authorList>
            <consortium name="Pathogen Informatics"/>
        </authorList>
    </citation>
    <scope>NUCLEOTIDE SEQUENCE [LARGE SCALE GENOMIC DNA]</scope>
</reference>
<dbReference type="GO" id="GO:0016791">
    <property type="term" value="F:phosphatase activity"/>
    <property type="evidence" value="ECO:0007669"/>
    <property type="project" value="UniProtKB-ARBA"/>
</dbReference>
<reference evidence="3" key="1">
    <citation type="submission" date="2017-02" db="UniProtKB">
        <authorList>
            <consortium name="WormBaseParasite"/>
        </authorList>
    </citation>
    <scope>IDENTIFICATION</scope>
</reference>
<evidence type="ECO:0000313" key="2">
    <source>
        <dbReference type="Proteomes" id="UP000267096"/>
    </source>
</evidence>
<dbReference type="Gene3D" id="3.40.50.1240">
    <property type="entry name" value="Phosphoglycerate mutase-like"/>
    <property type="match status" value="1"/>
</dbReference>
<protein>
    <submittedName>
        <fullName evidence="3">Fatty acyl-CoA reductase</fullName>
    </submittedName>
</protein>
<proteinExistence type="predicted"/>
<dbReference type="InterPro" id="IPR000560">
    <property type="entry name" value="His_Pase_clade-2"/>
</dbReference>
<dbReference type="WBParaSite" id="ASIM_0000488101-mRNA-1">
    <property type="protein sequence ID" value="ASIM_0000488101-mRNA-1"/>
    <property type="gene ID" value="ASIM_0000488101"/>
</dbReference>
<dbReference type="InterPro" id="IPR029033">
    <property type="entry name" value="His_PPase_superfam"/>
</dbReference>
<name>A0A0M3JBA7_ANISI</name>
<accession>A0A0M3JBA7</accession>
<dbReference type="OrthoDB" id="258392at2759"/>
<dbReference type="EMBL" id="UYRR01008426">
    <property type="protein sequence ID" value="VDK24306.1"/>
    <property type="molecule type" value="Genomic_DNA"/>
</dbReference>
<dbReference type="Proteomes" id="UP000267096">
    <property type="component" value="Unassembled WGS sequence"/>
</dbReference>
<evidence type="ECO:0000313" key="3">
    <source>
        <dbReference type="WBParaSite" id="ASIM_0000488101-mRNA-1"/>
    </source>
</evidence>
<sequence length="129" mass="14948">MTVIFVRYGIADYFGTDRELKRLRCGAVLSDVLSKLKAKWDCFNDLINNNSTKPACYWYNNLRFYALSAHDITINALMIALNCESNVLDKIPMIDYGANIAFEMYLINNQPYVKVRFSCIYSLFLTFLI</sequence>
<evidence type="ECO:0000313" key="1">
    <source>
        <dbReference type="EMBL" id="VDK24306.1"/>
    </source>
</evidence>
<organism evidence="3">
    <name type="scientific">Anisakis simplex</name>
    <name type="common">Herring worm</name>
    <dbReference type="NCBI Taxonomy" id="6269"/>
    <lineage>
        <taxon>Eukaryota</taxon>
        <taxon>Metazoa</taxon>
        <taxon>Ecdysozoa</taxon>
        <taxon>Nematoda</taxon>
        <taxon>Chromadorea</taxon>
        <taxon>Rhabditida</taxon>
        <taxon>Spirurina</taxon>
        <taxon>Ascaridomorpha</taxon>
        <taxon>Ascaridoidea</taxon>
        <taxon>Anisakidae</taxon>
        <taxon>Anisakis</taxon>
        <taxon>Anisakis simplex complex</taxon>
    </lineage>
</organism>
<keyword evidence="2" id="KW-1185">Reference proteome</keyword>
<dbReference type="SUPFAM" id="SSF53254">
    <property type="entry name" value="Phosphoglycerate mutase-like"/>
    <property type="match status" value="1"/>
</dbReference>
<dbReference type="AlphaFoldDB" id="A0A0M3JBA7"/>
<dbReference type="Pfam" id="PF00328">
    <property type="entry name" value="His_Phos_2"/>
    <property type="match status" value="1"/>
</dbReference>